<evidence type="ECO:0000259" key="4">
    <source>
        <dbReference type="SMART" id="SM00382"/>
    </source>
</evidence>
<feature type="domain" description="AAA+ ATPase" evidence="4">
    <location>
        <begin position="486"/>
        <end position="616"/>
    </location>
</feature>
<organism evidence="6 7">
    <name type="scientific">Pantoea phytobeneficialis</name>
    <dbReference type="NCBI Taxonomy" id="2052056"/>
    <lineage>
        <taxon>Bacteria</taxon>
        <taxon>Pseudomonadati</taxon>
        <taxon>Pseudomonadota</taxon>
        <taxon>Gammaproteobacteria</taxon>
        <taxon>Enterobacterales</taxon>
        <taxon>Erwiniaceae</taxon>
        <taxon>Pantoea</taxon>
    </lineage>
</organism>
<keyword evidence="3 5" id="KW-0067">ATP-binding</keyword>
<reference evidence="6" key="2">
    <citation type="journal article" date="2020" name="Environ. Microbiol.">
        <title>The extreme plant-growth-promoting properties of Pantoea phytobeneficialis MSR2 revealed by functional and genomic analysis.</title>
        <authorList>
            <person name="Nascimento F.X."/>
            <person name="Hernandez A.G."/>
            <person name="Glick B.R."/>
            <person name="Rossi M.J."/>
        </authorList>
    </citation>
    <scope>NUCLEOTIDE SEQUENCE</scope>
    <source>
        <strain evidence="6">MSR2</strain>
    </source>
</reference>
<dbReference type="Pfam" id="PF00004">
    <property type="entry name" value="AAA"/>
    <property type="match status" value="2"/>
</dbReference>
<name>A0AAP9HAW4_9GAMM</name>
<evidence type="ECO:0000256" key="3">
    <source>
        <dbReference type="ARBA" id="ARBA00022840"/>
    </source>
</evidence>
<dbReference type="EMBL" id="JAUOOM010000008">
    <property type="protein sequence ID" value="MDO6406996.1"/>
    <property type="molecule type" value="Genomic_DNA"/>
</dbReference>
<evidence type="ECO:0000256" key="2">
    <source>
        <dbReference type="ARBA" id="ARBA00022741"/>
    </source>
</evidence>
<dbReference type="SUPFAM" id="SSF52540">
    <property type="entry name" value="P-loop containing nucleoside triphosphate hydrolases"/>
    <property type="match status" value="2"/>
</dbReference>
<evidence type="ECO:0000313" key="7">
    <source>
        <dbReference type="Proteomes" id="UP000424872"/>
    </source>
</evidence>
<evidence type="ECO:0000313" key="6">
    <source>
        <dbReference type="EMBL" id="QGR09960.1"/>
    </source>
</evidence>
<dbReference type="GO" id="GO:0016887">
    <property type="term" value="F:ATP hydrolysis activity"/>
    <property type="evidence" value="ECO:0007669"/>
    <property type="project" value="InterPro"/>
</dbReference>
<geneLocation type="plasmid" evidence="7">
    <name>pmsr2d</name>
</geneLocation>
<dbReference type="InterPro" id="IPR027417">
    <property type="entry name" value="P-loop_NTPase"/>
</dbReference>
<accession>A0AAP9HAW4</accession>
<evidence type="ECO:0000313" key="8">
    <source>
        <dbReference type="Proteomes" id="UP001171299"/>
    </source>
</evidence>
<dbReference type="PANTHER" id="PTHR23073">
    <property type="entry name" value="26S PROTEASOME REGULATORY SUBUNIT"/>
    <property type="match status" value="1"/>
</dbReference>
<keyword evidence="2" id="KW-0547">Nucleotide-binding</keyword>
<keyword evidence="8" id="KW-1185">Reference proteome</keyword>
<dbReference type="GO" id="GO:0005524">
    <property type="term" value="F:ATP binding"/>
    <property type="evidence" value="ECO:0007669"/>
    <property type="project" value="UniProtKB-KW"/>
</dbReference>
<dbReference type="AlphaFoldDB" id="A0AAP9HAW4"/>
<evidence type="ECO:0000256" key="1">
    <source>
        <dbReference type="ARBA" id="ARBA00006914"/>
    </source>
</evidence>
<dbReference type="SMART" id="SM00382">
    <property type="entry name" value="AAA"/>
    <property type="match status" value="2"/>
</dbReference>
<dbReference type="InterPro" id="IPR050221">
    <property type="entry name" value="26S_Proteasome_ATPase"/>
</dbReference>
<dbReference type="InterPro" id="IPR003959">
    <property type="entry name" value="ATPase_AAA_core"/>
</dbReference>
<gene>
    <name evidence="6" type="ORF">CTZ24_26215</name>
    <name evidence="5" type="ORF">Q3404_10430</name>
</gene>
<dbReference type="CDD" id="cd19481">
    <property type="entry name" value="RecA-like_protease"/>
    <property type="match status" value="1"/>
</dbReference>
<protein>
    <submittedName>
        <fullName evidence="6">AAA family ATPase</fullName>
    </submittedName>
    <submittedName>
        <fullName evidence="5">ATP-binding protein</fullName>
    </submittedName>
</protein>
<dbReference type="KEGG" id="ppho:CTZ24_26215"/>
<dbReference type="Gene3D" id="3.40.50.300">
    <property type="entry name" value="P-loop containing nucleotide triphosphate hydrolases"/>
    <property type="match status" value="2"/>
</dbReference>
<geneLocation type="plasmid" evidence="6">
    <name>pMSR2D</name>
</geneLocation>
<evidence type="ECO:0000313" key="5">
    <source>
        <dbReference type="EMBL" id="MDO6406996.1"/>
    </source>
</evidence>
<dbReference type="InterPro" id="IPR003593">
    <property type="entry name" value="AAA+_ATPase"/>
</dbReference>
<reference evidence="5" key="3">
    <citation type="submission" date="2023-07" db="EMBL/GenBank/DDBJ databases">
        <title>The extreme plant-growth-promoting properties of Pantoea phytobeneficialis PF55 revealed by functional and genomic analysis.</title>
        <authorList>
            <person name="Nascimento F.X."/>
            <person name="Marcio R.J."/>
        </authorList>
    </citation>
    <scope>NUCLEOTIDE SEQUENCE</scope>
    <source>
        <strain evidence="5">PF55</strain>
    </source>
</reference>
<dbReference type="Proteomes" id="UP000424872">
    <property type="component" value="Plasmid pMSR2D"/>
</dbReference>
<proteinExistence type="inferred from homology"/>
<dbReference type="Proteomes" id="UP001171299">
    <property type="component" value="Unassembled WGS sequence"/>
</dbReference>
<sequence>MLNAKMIEQQPTPENQHTLELWIYRLLFRLGTHKQFITQHGFSHPALAEFFHLTHYQDHEFTPQLQQSILRELRLRHAEREQQFDSSPFSVFQQAVATLASRIELNAAESAILAFTLQLHQERLLDETADWLGLVTSVNVYRILATLLDFPESEMRAALGADSLLMQTGLISLETSGSHSLRNKLEPFSPTLCERLYAGETEPARLLQGIITRCEPAQLSFNDYAHLPAVNVVRQWLDVALQSGRVGVNILIHGQPGTGKSQLCRLLADELDSTIYEVASENAALRPIQGSRRLHACRGAQRFFRGEKALVLLDEAEDVFMESAGTFSGLSQPVPKAWINRLLEENAVPTLWVSNDISVMDPAFIRRFDIVVELTSPPLQQRETLLQETCGTLLTPGEISQLASTPWLTPAVVERAGTVMTTLSATLPDEKANESLIYLINNTLKAQGHAPIRPTSKASKPAVYDIAFINSDISLGAVTTNLSPHDSARFCLYGPPGTGKTAWAQWLATQLALPLMAKTPSDFFGRYVGESEQNIAAIFEQARRDKAVLLIDEIDSFLATMDGCQHSWEVSCVNEMLSQIAHFDGILITTTNRFEVLDAAALRRFDLKVRFNYLCDYQSVALLNLYCDKLQLGEASSAAVTALTKLYELTPGDFCAVARQHSITPFSSASDFVTALKTECWLKKRDKPAIGFLH</sequence>
<feature type="domain" description="AAA+ ATPase" evidence="4">
    <location>
        <begin position="246"/>
        <end position="378"/>
    </location>
</feature>
<reference evidence="7" key="1">
    <citation type="submission" date="2017-11" db="EMBL/GenBank/DDBJ databases">
        <title>Genome sequence of Pantoea sp. MSR2.</title>
        <authorList>
            <person name="Nascimento F.X."/>
        </authorList>
    </citation>
    <scope>NUCLEOTIDE SEQUENCE [LARGE SCALE GENOMIC DNA]</scope>
    <source>
        <strain evidence="7">MSR2</strain>
        <plasmid evidence="7">pmsr2d</plasmid>
    </source>
</reference>
<dbReference type="RefSeq" id="WP_208727125.1">
    <property type="nucleotide sequence ID" value="NZ_CP024640.1"/>
</dbReference>
<comment type="similarity">
    <text evidence="1">Belongs to the AAA ATPase family.</text>
</comment>
<keyword evidence="6" id="KW-0614">Plasmid</keyword>
<dbReference type="EMBL" id="CP024640">
    <property type="protein sequence ID" value="QGR09960.1"/>
    <property type="molecule type" value="Genomic_DNA"/>
</dbReference>